<dbReference type="AlphaFoldDB" id="A0A6J6BCQ7"/>
<evidence type="ECO:0000259" key="1">
    <source>
        <dbReference type="Pfam" id="PF03795"/>
    </source>
</evidence>
<organism evidence="2">
    <name type="scientific">freshwater metagenome</name>
    <dbReference type="NCBI Taxonomy" id="449393"/>
    <lineage>
        <taxon>unclassified sequences</taxon>
        <taxon>metagenomes</taxon>
        <taxon>ecological metagenomes</taxon>
    </lineage>
</organism>
<gene>
    <name evidence="2" type="ORF">UFOPK1410_00472</name>
</gene>
<dbReference type="InterPro" id="IPR011008">
    <property type="entry name" value="Dimeric_a/b-barrel"/>
</dbReference>
<dbReference type="PANTHER" id="PTHR37828">
    <property type="entry name" value="GSR2449 PROTEIN"/>
    <property type="match status" value="1"/>
</dbReference>
<dbReference type="InterPro" id="IPR005545">
    <property type="entry name" value="YCII"/>
</dbReference>
<accession>A0A6J6BCQ7</accession>
<protein>
    <submittedName>
        <fullName evidence="2">Unannotated protein</fullName>
    </submittedName>
</protein>
<dbReference type="SUPFAM" id="SSF54909">
    <property type="entry name" value="Dimeric alpha+beta barrel"/>
    <property type="match status" value="1"/>
</dbReference>
<dbReference type="EMBL" id="CAEZSH010000042">
    <property type="protein sequence ID" value="CAB4536173.1"/>
    <property type="molecule type" value="Genomic_DNA"/>
</dbReference>
<sequence length="94" mass="10362">MAIFAVTYAYSASEVELAEIRPTHREFLTKLLEQQTLLASGPMVDRPGALLIVRAESVEEVAELLDQDPFDIAGFIGERTIAEWNPIFGPWGAA</sequence>
<feature type="domain" description="YCII-related" evidence="1">
    <location>
        <begin position="4"/>
        <end position="85"/>
    </location>
</feature>
<proteinExistence type="predicted"/>
<reference evidence="2" key="1">
    <citation type="submission" date="2020-05" db="EMBL/GenBank/DDBJ databases">
        <authorList>
            <person name="Chiriac C."/>
            <person name="Salcher M."/>
            <person name="Ghai R."/>
            <person name="Kavagutti S V."/>
        </authorList>
    </citation>
    <scope>NUCLEOTIDE SEQUENCE</scope>
</reference>
<dbReference type="Gene3D" id="3.30.70.1060">
    <property type="entry name" value="Dimeric alpha+beta barrel"/>
    <property type="match status" value="1"/>
</dbReference>
<dbReference type="Pfam" id="PF03795">
    <property type="entry name" value="YCII"/>
    <property type="match status" value="1"/>
</dbReference>
<evidence type="ECO:0000313" key="2">
    <source>
        <dbReference type="EMBL" id="CAB4536173.1"/>
    </source>
</evidence>
<dbReference type="PANTHER" id="PTHR37828:SF1">
    <property type="entry name" value="YCII-RELATED DOMAIN-CONTAINING PROTEIN"/>
    <property type="match status" value="1"/>
</dbReference>
<name>A0A6J6BCQ7_9ZZZZ</name>